<evidence type="ECO:0000256" key="1">
    <source>
        <dbReference type="ARBA" id="ARBA00004496"/>
    </source>
</evidence>
<comment type="cofactor">
    <cofactor evidence="9">
        <name>Zn(2+)</name>
        <dbReference type="ChEBI" id="CHEBI:29105"/>
    </cofactor>
    <text evidence="9">Binds 1 zinc ion per subunit.</text>
</comment>
<evidence type="ECO:0000256" key="5">
    <source>
        <dbReference type="ARBA" id="ARBA00022723"/>
    </source>
</evidence>
<evidence type="ECO:0000256" key="2">
    <source>
        <dbReference type="ARBA" id="ARBA00020910"/>
    </source>
</evidence>
<proteinExistence type="predicted"/>
<name>Q315U8_OLEA2</name>
<keyword evidence="12" id="KW-1185">Reference proteome</keyword>
<dbReference type="InterPro" id="IPR043135">
    <property type="entry name" value="Fur_C"/>
</dbReference>
<evidence type="ECO:0000313" key="11">
    <source>
        <dbReference type="EMBL" id="ABB37298.1"/>
    </source>
</evidence>
<feature type="binding site" evidence="10">
    <location>
        <position position="34"/>
    </location>
    <ligand>
        <name>Fe cation</name>
        <dbReference type="ChEBI" id="CHEBI:24875"/>
    </ligand>
</feature>
<keyword evidence="6" id="KW-0805">Transcription regulation</keyword>
<reference evidence="11 12" key="1">
    <citation type="journal article" date="2011" name="J. Bacteriol.">
        <title>Complete genome sequence and updated annotation of Desulfovibrio alaskensis G20.</title>
        <authorList>
            <person name="Hauser L.J."/>
            <person name="Land M.L."/>
            <person name="Brown S.D."/>
            <person name="Larimer F."/>
            <person name="Keller K.L."/>
            <person name="Rapp-Giles B.J."/>
            <person name="Price M.N."/>
            <person name="Lin M."/>
            <person name="Bruce D.C."/>
            <person name="Detter J.C."/>
            <person name="Tapia R."/>
            <person name="Han C.S."/>
            <person name="Goodwin L.A."/>
            <person name="Cheng J.F."/>
            <person name="Pitluck S."/>
            <person name="Copeland A."/>
            <person name="Lucas S."/>
            <person name="Nolan M."/>
            <person name="Lapidus A.L."/>
            <person name="Palumbo A.V."/>
            <person name="Wall J.D."/>
        </authorList>
    </citation>
    <scope>NUCLEOTIDE SEQUENCE [LARGE SCALE GENOMIC DNA]</scope>
    <source>
        <strain evidence="12">ATCC BAA 1058 / DSM 17464 / G20</strain>
    </source>
</reference>
<dbReference type="PANTHER" id="PTHR33202">
    <property type="entry name" value="ZINC UPTAKE REGULATION PROTEIN"/>
    <property type="match status" value="1"/>
</dbReference>
<evidence type="ECO:0000256" key="4">
    <source>
        <dbReference type="ARBA" id="ARBA00022491"/>
    </source>
</evidence>
<evidence type="ECO:0000256" key="8">
    <source>
        <dbReference type="ARBA" id="ARBA00023163"/>
    </source>
</evidence>
<dbReference type="eggNOG" id="COG0735">
    <property type="taxonomic scope" value="Bacteria"/>
</dbReference>
<dbReference type="SUPFAM" id="SSF46785">
    <property type="entry name" value="Winged helix' DNA-binding domain"/>
    <property type="match status" value="1"/>
</dbReference>
<feature type="binding site" evidence="10">
    <location>
        <position position="36"/>
    </location>
    <ligand>
        <name>Fe cation</name>
        <dbReference type="ChEBI" id="CHEBI:24875"/>
    </ligand>
</feature>
<dbReference type="InterPro" id="IPR036390">
    <property type="entry name" value="WH_DNA-bd_sf"/>
</dbReference>
<keyword evidence="9" id="KW-0862">Zinc</keyword>
<feature type="binding site" evidence="9">
    <location>
        <position position="40"/>
    </location>
    <ligand>
        <name>Zn(2+)</name>
        <dbReference type="ChEBI" id="CHEBI:29105"/>
    </ligand>
</feature>
<keyword evidence="3" id="KW-0963">Cytoplasm</keyword>
<dbReference type="CDD" id="cd07153">
    <property type="entry name" value="Fur_like"/>
    <property type="match status" value="1"/>
</dbReference>
<dbReference type="InterPro" id="IPR002481">
    <property type="entry name" value="FUR"/>
</dbReference>
<dbReference type="AlphaFoldDB" id="Q315U8"/>
<feature type="binding site" evidence="9">
    <location>
        <position position="83"/>
    </location>
    <ligand>
        <name>Zn(2+)</name>
        <dbReference type="ChEBI" id="CHEBI:29105"/>
    </ligand>
</feature>
<gene>
    <name evidence="11" type="ordered locus">Dde_0497</name>
</gene>
<accession>Q315U8</accession>
<dbReference type="Gene3D" id="3.30.1490.190">
    <property type="match status" value="1"/>
</dbReference>
<dbReference type="HOGENOM" id="CLU_096072_3_3_7"/>
<evidence type="ECO:0000256" key="7">
    <source>
        <dbReference type="ARBA" id="ARBA00023125"/>
    </source>
</evidence>
<dbReference type="GO" id="GO:0003700">
    <property type="term" value="F:DNA-binding transcription factor activity"/>
    <property type="evidence" value="ECO:0007669"/>
    <property type="project" value="InterPro"/>
</dbReference>
<dbReference type="GO" id="GO:0008270">
    <property type="term" value="F:zinc ion binding"/>
    <property type="evidence" value="ECO:0007669"/>
    <property type="project" value="TreeGrafter"/>
</dbReference>
<feature type="binding site" evidence="9">
    <location>
        <position position="80"/>
    </location>
    <ligand>
        <name>Zn(2+)</name>
        <dbReference type="ChEBI" id="CHEBI:29105"/>
    </ligand>
</feature>
<sequence length="90" mass="10552">MYRTLKLLVRSGLADCFDMGEGVTLYEHAYDHPHHDHLICTRCGRKEEIVDETIERRQVELAERSGFTLSRHRMFLYGLCPACRRKGIKD</sequence>
<organism evidence="11 12">
    <name type="scientific">Oleidesulfovibrio alaskensis (strain ATCC BAA-1058 / DSM 17464 / G20)</name>
    <name type="common">Desulfovibrio alaskensis</name>
    <dbReference type="NCBI Taxonomy" id="207559"/>
    <lineage>
        <taxon>Bacteria</taxon>
        <taxon>Pseudomonadati</taxon>
        <taxon>Thermodesulfobacteriota</taxon>
        <taxon>Desulfovibrionia</taxon>
        <taxon>Desulfovibrionales</taxon>
        <taxon>Desulfovibrionaceae</taxon>
        <taxon>Oleidesulfovibrio</taxon>
    </lineage>
</organism>
<feature type="binding site" evidence="10">
    <location>
        <position position="72"/>
    </location>
    <ligand>
        <name>Fe cation</name>
        <dbReference type="ChEBI" id="CHEBI:24875"/>
    </ligand>
</feature>
<evidence type="ECO:0000256" key="6">
    <source>
        <dbReference type="ARBA" id="ARBA00023015"/>
    </source>
</evidence>
<dbReference type="EMBL" id="CP000112">
    <property type="protein sequence ID" value="ABB37298.1"/>
    <property type="molecule type" value="Genomic_DNA"/>
</dbReference>
<keyword evidence="10" id="KW-0408">Iron</keyword>
<dbReference type="GO" id="GO:0045892">
    <property type="term" value="P:negative regulation of DNA-templated transcription"/>
    <property type="evidence" value="ECO:0007669"/>
    <property type="project" value="TreeGrafter"/>
</dbReference>
<dbReference type="GO" id="GO:0005829">
    <property type="term" value="C:cytosol"/>
    <property type="evidence" value="ECO:0007669"/>
    <property type="project" value="TreeGrafter"/>
</dbReference>
<keyword evidence="7" id="KW-0238">DNA-binding</keyword>
<keyword evidence="5 9" id="KW-0479">Metal-binding</keyword>
<dbReference type="GO" id="GO:1900376">
    <property type="term" value="P:regulation of secondary metabolite biosynthetic process"/>
    <property type="evidence" value="ECO:0007669"/>
    <property type="project" value="TreeGrafter"/>
</dbReference>
<evidence type="ECO:0000313" key="12">
    <source>
        <dbReference type="Proteomes" id="UP000002710"/>
    </source>
</evidence>
<evidence type="ECO:0000256" key="3">
    <source>
        <dbReference type="ARBA" id="ARBA00022490"/>
    </source>
</evidence>
<dbReference type="PANTHER" id="PTHR33202:SF2">
    <property type="entry name" value="FERRIC UPTAKE REGULATION PROTEIN"/>
    <property type="match status" value="1"/>
</dbReference>
<dbReference type="Proteomes" id="UP000002710">
    <property type="component" value="Chromosome"/>
</dbReference>
<comment type="cofactor">
    <cofactor evidence="10">
        <name>Mn(2+)</name>
        <dbReference type="ChEBI" id="CHEBI:29035"/>
    </cofactor>
    <cofactor evidence="10">
        <name>Fe(2+)</name>
        <dbReference type="ChEBI" id="CHEBI:29033"/>
    </cofactor>
    <text evidence="10">Binds 1 Mn(2+) or Fe(2+) ion per subunit.</text>
</comment>
<dbReference type="Pfam" id="PF01475">
    <property type="entry name" value="FUR"/>
    <property type="match status" value="1"/>
</dbReference>
<dbReference type="KEGG" id="dde:Dde_0497"/>
<keyword evidence="4" id="KW-0678">Repressor</keyword>
<feature type="binding site" evidence="10">
    <location>
        <position position="55"/>
    </location>
    <ligand>
        <name>Fe cation</name>
        <dbReference type="ChEBI" id="CHEBI:24875"/>
    </ligand>
</feature>
<dbReference type="GO" id="GO:0000976">
    <property type="term" value="F:transcription cis-regulatory region binding"/>
    <property type="evidence" value="ECO:0007669"/>
    <property type="project" value="TreeGrafter"/>
</dbReference>
<feature type="binding site" evidence="9">
    <location>
        <position position="43"/>
    </location>
    <ligand>
        <name>Zn(2+)</name>
        <dbReference type="ChEBI" id="CHEBI:29105"/>
    </ligand>
</feature>
<evidence type="ECO:0000256" key="9">
    <source>
        <dbReference type="PIRSR" id="PIRSR602481-1"/>
    </source>
</evidence>
<evidence type="ECO:0000256" key="10">
    <source>
        <dbReference type="PIRSR" id="PIRSR602481-2"/>
    </source>
</evidence>
<keyword evidence="8" id="KW-0804">Transcription</keyword>
<protein>
    <recommendedName>
        <fullName evidence="2">Ferric uptake regulation protein</fullName>
    </recommendedName>
</protein>
<comment type="subcellular location">
    <subcellularLocation>
        <location evidence="1">Cytoplasm</location>
    </subcellularLocation>
</comment>
<dbReference type="STRING" id="207559.Dde_0497"/>